<evidence type="ECO:0000259" key="6">
    <source>
        <dbReference type="PROSITE" id="PS50110"/>
    </source>
</evidence>
<dbReference type="SUPFAM" id="SSF52172">
    <property type="entry name" value="CheY-like"/>
    <property type="match status" value="1"/>
</dbReference>
<dbReference type="SUPFAM" id="SSF46894">
    <property type="entry name" value="C-terminal effector domain of the bipartite response regulators"/>
    <property type="match status" value="1"/>
</dbReference>
<dbReference type="CDD" id="cd06170">
    <property type="entry name" value="LuxR_C_like"/>
    <property type="match status" value="1"/>
</dbReference>
<proteinExistence type="predicted"/>
<evidence type="ECO:0000313" key="8">
    <source>
        <dbReference type="Proteomes" id="UP001061282"/>
    </source>
</evidence>
<evidence type="ECO:0000313" key="7">
    <source>
        <dbReference type="EMBL" id="MCU6669623.1"/>
    </source>
</evidence>
<evidence type="ECO:0000256" key="4">
    <source>
        <dbReference type="PROSITE-ProRule" id="PRU00169"/>
    </source>
</evidence>
<feature type="domain" description="Response regulatory" evidence="6">
    <location>
        <begin position="4"/>
        <end position="139"/>
    </location>
</feature>
<dbReference type="InterPro" id="IPR058245">
    <property type="entry name" value="NreC/VraR/RcsB-like_REC"/>
</dbReference>
<comment type="caution">
    <text evidence="4">Lacks conserved residue(s) required for the propagation of feature annotation.</text>
</comment>
<comment type="caution">
    <text evidence="7">The sequence shown here is derived from an EMBL/GenBank/DDBJ whole genome shotgun (WGS) entry which is preliminary data.</text>
</comment>
<feature type="domain" description="HTH luxR-type" evidence="5">
    <location>
        <begin position="157"/>
        <end position="222"/>
    </location>
</feature>
<evidence type="ECO:0000259" key="5">
    <source>
        <dbReference type="PROSITE" id="PS50043"/>
    </source>
</evidence>
<evidence type="ECO:0000256" key="3">
    <source>
        <dbReference type="ARBA" id="ARBA00023125"/>
    </source>
</evidence>
<reference evidence="7" key="1">
    <citation type="submission" date="2022-05" db="EMBL/GenBank/DDBJ databases">
        <title>Description of a novel species of Leclercia; Leclercia tamurae and the Proposal for a Novel Genus Silvania gen. nov. Containing Two Novel Species Silvania hatchlandensis sp. nov. and Silvania confinis sp. nov. Isolated from the Rhizosphere of Oak.</title>
        <authorList>
            <person name="Maddock D.W."/>
            <person name="Brady C.L."/>
            <person name="Denman S."/>
            <person name="Arnold D."/>
        </authorList>
    </citation>
    <scope>NUCLEOTIDE SEQUENCE</scope>
    <source>
        <strain evidence="7">H4N4</strain>
    </source>
</reference>
<dbReference type="InterPro" id="IPR016032">
    <property type="entry name" value="Sig_transdc_resp-reg_C-effctor"/>
</dbReference>
<dbReference type="Proteomes" id="UP001061282">
    <property type="component" value="Unassembled WGS sequence"/>
</dbReference>
<dbReference type="InterPro" id="IPR000792">
    <property type="entry name" value="Tscrpt_reg_LuxR_C"/>
</dbReference>
<dbReference type="RefSeq" id="WP_271268189.1">
    <property type="nucleotide sequence ID" value="NZ_JAMGZJ010000076.1"/>
</dbReference>
<dbReference type="EMBL" id="JAMGZJ010000076">
    <property type="protein sequence ID" value="MCU6669623.1"/>
    <property type="molecule type" value="Genomic_DNA"/>
</dbReference>
<dbReference type="CDD" id="cd17535">
    <property type="entry name" value="REC_NarL-like"/>
    <property type="match status" value="1"/>
</dbReference>
<keyword evidence="8" id="KW-1185">Reference proteome</keyword>
<dbReference type="Gene3D" id="3.40.50.2300">
    <property type="match status" value="1"/>
</dbReference>
<evidence type="ECO:0000256" key="2">
    <source>
        <dbReference type="ARBA" id="ARBA00023012"/>
    </source>
</evidence>
<dbReference type="PRINTS" id="PR00038">
    <property type="entry name" value="HTHLUXR"/>
</dbReference>
<dbReference type="PANTHER" id="PTHR43214">
    <property type="entry name" value="TWO-COMPONENT RESPONSE REGULATOR"/>
    <property type="match status" value="1"/>
</dbReference>
<dbReference type="AlphaFoldDB" id="A0A9J6QAS9"/>
<dbReference type="InterPro" id="IPR039420">
    <property type="entry name" value="WalR-like"/>
</dbReference>
<name>A0A9J6QAS9_9ENTR</name>
<keyword evidence="3" id="KW-0238">DNA-binding</keyword>
<accession>A0A9J6QAS9</accession>
<dbReference type="InterPro" id="IPR011006">
    <property type="entry name" value="CheY-like_superfamily"/>
</dbReference>
<dbReference type="GO" id="GO:0003677">
    <property type="term" value="F:DNA binding"/>
    <property type="evidence" value="ECO:0007669"/>
    <property type="project" value="UniProtKB-KW"/>
</dbReference>
<dbReference type="Pfam" id="PF00072">
    <property type="entry name" value="Response_reg"/>
    <property type="match status" value="1"/>
</dbReference>
<dbReference type="SMART" id="SM00421">
    <property type="entry name" value="HTH_LUXR"/>
    <property type="match status" value="1"/>
</dbReference>
<dbReference type="Pfam" id="PF00196">
    <property type="entry name" value="GerE"/>
    <property type="match status" value="1"/>
</dbReference>
<evidence type="ECO:0000256" key="1">
    <source>
        <dbReference type="ARBA" id="ARBA00022553"/>
    </source>
</evidence>
<dbReference type="PROSITE" id="PS50043">
    <property type="entry name" value="HTH_LUXR_2"/>
    <property type="match status" value="1"/>
</dbReference>
<gene>
    <name evidence="7" type="ORF">M8013_12790</name>
</gene>
<keyword evidence="2" id="KW-0902">Two-component regulatory system</keyword>
<dbReference type="InterPro" id="IPR036388">
    <property type="entry name" value="WH-like_DNA-bd_sf"/>
</dbReference>
<dbReference type="PROSITE" id="PS50110">
    <property type="entry name" value="RESPONSE_REGULATORY"/>
    <property type="match status" value="1"/>
</dbReference>
<dbReference type="GO" id="GO:0006355">
    <property type="term" value="P:regulation of DNA-templated transcription"/>
    <property type="evidence" value="ECO:0007669"/>
    <property type="project" value="InterPro"/>
</dbReference>
<dbReference type="Gene3D" id="1.10.10.10">
    <property type="entry name" value="Winged helix-like DNA-binding domain superfamily/Winged helix DNA-binding domain"/>
    <property type="match status" value="1"/>
</dbReference>
<keyword evidence="1" id="KW-0597">Phosphoprotein</keyword>
<dbReference type="PANTHER" id="PTHR43214:SF17">
    <property type="entry name" value="TRANSCRIPTIONAL REGULATORY PROTEIN RCSB"/>
    <property type="match status" value="1"/>
</dbReference>
<dbReference type="GO" id="GO:0000160">
    <property type="term" value="P:phosphorelay signal transduction system"/>
    <property type="evidence" value="ECO:0007669"/>
    <property type="project" value="InterPro"/>
</dbReference>
<sequence length="228" mass="25266">MQLNIAIADEHTIVRRGVNAMLMGSRSAGMDTFDALTLCFTGEAASTAELIALLAQHTPDILLLGRTLSSPQSQNPLNGMQGLALVKWLTHHYPALKVMMLSPDKNPLLIRLMLEAGVRAYLSRHADEKTLKQALNSVVNNDIYVDHTLTSMLFQSGKAPRETLSLREHEVLRYICRGLSLTDIARRLHLSIKTVSAHKMRAMEKLGVSNSCQLYSLLASTRMFDIAI</sequence>
<dbReference type="SMART" id="SM00448">
    <property type="entry name" value="REC"/>
    <property type="match status" value="1"/>
</dbReference>
<organism evidence="7 8">
    <name type="scientific">Silvania confinis</name>
    <dbReference type="NCBI Taxonomy" id="2926470"/>
    <lineage>
        <taxon>Bacteria</taxon>
        <taxon>Pseudomonadati</taxon>
        <taxon>Pseudomonadota</taxon>
        <taxon>Gammaproteobacteria</taxon>
        <taxon>Enterobacterales</taxon>
        <taxon>Enterobacteriaceae</taxon>
        <taxon>Silvania</taxon>
    </lineage>
</organism>
<protein>
    <submittedName>
        <fullName evidence="7">Response regulator transcription factor</fullName>
    </submittedName>
</protein>
<dbReference type="InterPro" id="IPR001789">
    <property type="entry name" value="Sig_transdc_resp-reg_receiver"/>
</dbReference>